<dbReference type="InterPro" id="IPR025662">
    <property type="entry name" value="Sigma_54_int_dom_ATP-bd_1"/>
</dbReference>
<evidence type="ECO:0000313" key="7">
    <source>
        <dbReference type="EMBL" id="MYN09295.1"/>
    </source>
</evidence>
<dbReference type="SUPFAM" id="SSF46689">
    <property type="entry name" value="Homeodomain-like"/>
    <property type="match status" value="1"/>
</dbReference>
<dbReference type="SUPFAM" id="SSF52540">
    <property type="entry name" value="P-loop containing nucleoside triphosphate hydrolases"/>
    <property type="match status" value="1"/>
</dbReference>
<evidence type="ECO:0000256" key="2">
    <source>
        <dbReference type="ARBA" id="ARBA00022840"/>
    </source>
</evidence>
<dbReference type="PROSITE" id="PS00675">
    <property type="entry name" value="SIGMA54_INTERACT_1"/>
    <property type="match status" value="1"/>
</dbReference>
<dbReference type="InterPro" id="IPR027417">
    <property type="entry name" value="P-loop_NTPase"/>
</dbReference>
<dbReference type="InterPro" id="IPR025944">
    <property type="entry name" value="Sigma_54_int_dom_CS"/>
</dbReference>
<keyword evidence="2" id="KW-0067">ATP-binding</keyword>
<keyword evidence="4" id="KW-0238">DNA-binding</keyword>
<dbReference type="GO" id="GO:0005524">
    <property type="term" value="F:ATP binding"/>
    <property type="evidence" value="ECO:0007669"/>
    <property type="project" value="UniProtKB-KW"/>
</dbReference>
<dbReference type="PROSITE" id="PS00676">
    <property type="entry name" value="SIGMA54_INTERACT_2"/>
    <property type="match status" value="1"/>
</dbReference>
<dbReference type="Pfam" id="PF02796">
    <property type="entry name" value="HTH_7"/>
    <property type="match status" value="1"/>
</dbReference>
<sequence length="487" mass="51963">MTTKTLLCLSLGAPASAMPRQLDGLLPGWELCLAASLRDAARQLRSRSLSVGLLLLEYEPAGPGAAVAAIAAATAAALAELDAFLRQHHWLHWIAVCHRPLLQHEAGRKLVGEHCCDFHTWPLDSARLRHTLGHALGLAALRAVPFPPLPQRGTNGSYGTSGANGRHESAAVQTAGQLVGHTPAMRRLYGQIARVAPADAAVLIWGESGTGKELVAQAIHARSAAAAGPFVAVNCAAIAPGLAQSELFGHMRGAFTGAAQDRRGLLESADGGTIFLDEIGDLPLELQANLLRFLQEKSVLRVGANRSVLVNARVIAASHVDLEAAVARGAFRQDLYYRLNVLSLVVPALRERKDDLPLLADHFFERYAAERAPRLRGYSGAALAALRGHDWPGNVRELINRIRRALIMAEGRLIQPEDLGLAGTAAPDGCEPLGGARVRAERQAIEGGLVQGKSMTQVAEELGVSRMTLYRLMAKHGISNPARARSK</sequence>
<dbReference type="InterPro" id="IPR025943">
    <property type="entry name" value="Sigma_54_int_dom_ATP-bd_2"/>
</dbReference>
<dbReference type="Gene3D" id="1.10.8.60">
    <property type="match status" value="1"/>
</dbReference>
<feature type="domain" description="Sigma-54 factor interaction" evidence="6">
    <location>
        <begin position="178"/>
        <end position="407"/>
    </location>
</feature>
<dbReference type="GO" id="GO:0003677">
    <property type="term" value="F:DNA binding"/>
    <property type="evidence" value="ECO:0007669"/>
    <property type="project" value="UniProtKB-KW"/>
</dbReference>
<evidence type="ECO:0000256" key="3">
    <source>
        <dbReference type="ARBA" id="ARBA00023015"/>
    </source>
</evidence>
<dbReference type="PROSITE" id="PS50045">
    <property type="entry name" value="SIGMA54_INTERACT_4"/>
    <property type="match status" value="1"/>
</dbReference>
<dbReference type="InterPro" id="IPR002078">
    <property type="entry name" value="Sigma_54_int"/>
</dbReference>
<evidence type="ECO:0000256" key="1">
    <source>
        <dbReference type="ARBA" id="ARBA00022741"/>
    </source>
</evidence>
<dbReference type="CDD" id="cd00009">
    <property type="entry name" value="AAA"/>
    <property type="match status" value="1"/>
</dbReference>
<dbReference type="RefSeq" id="WP_161073597.1">
    <property type="nucleotide sequence ID" value="NZ_WWCU01000021.1"/>
</dbReference>
<dbReference type="FunFam" id="3.40.50.300:FF:000006">
    <property type="entry name" value="DNA-binding transcriptional regulator NtrC"/>
    <property type="match status" value="1"/>
</dbReference>
<keyword evidence="5" id="KW-0804">Transcription</keyword>
<dbReference type="Pfam" id="PF00158">
    <property type="entry name" value="Sigma54_activat"/>
    <property type="match status" value="1"/>
</dbReference>
<evidence type="ECO:0000256" key="5">
    <source>
        <dbReference type="ARBA" id="ARBA00023163"/>
    </source>
</evidence>
<dbReference type="PANTHER" id="PTHR32071">
    <property type="entry name" value="TRANSCRIPTIONAL REGULATORY PROTEIN"/>
    <property type="match status" value="1"/>
</dbReference>
<keyword evidence="8" id="KW-1185">Reference proteome</keyword>
<reference evidence="7 8" key="1">
    <citation type="submission" date="2019-12" db="EMBL/GenBank/DDBJ databases">
        <title>Novel species isolated from a subtropical stream in China.</title>
        <authorList>
            <person name="Lu H."/>
        </authorList>
    </citation>
    <scope>NUCLEOTIDE SEQUENCE [LARGE SCALE GENOMIC DNA]</scope>
    <source>
        <strain evidence="7 8">FT127W</strain>
    </source>
</reference>
<dbReference type="GO" id="GO:0006355">
    <property type="term" value="P:regulation of DNA-templated transcription"/>
    <property type="evidence" value="ECO:0007669"/>
    <property type="project" value="InterPro"/>
</dbReference>
<organism evidence="7 8">
    <name type="scientific">Pseudoduganella aquatica</name>
    <dbReference type="NCBI Taxonomy" id="2660641"/>
    <lineage>
        <taxon>Bacteria</taxon>
        <taxon>Pseudomonadati</taxon>
        <taxon>Pseudomonadota</taxon>
        <taxon>Betaproteobacteria</taxon>
        <taxon>Burkholderiales</taxon>
        <taxon>Oxalobacteraceae</taxon>
        <taxon>Telluria group</taxon>
        <taxon>Pseudoduganella</taxon>
    </lineage>
</organism>
<dbReference type="Gene3D" id="1.10.10.60">
    <property type="entry name" value="Homeodomain-like"/>
    <property type="match status" value="1"/>
</dbReference>
<dbReference type="Gene3D" id="3.40.50.300">
    <property type="entry name" value="P-loop containing nucleotide triphosphate hydrolases"/>
    <property type="match status" value="1"/>
</dbReference>
<dbReference type="Pfam" id="PF20161">
    <property type="entry name" value="VpsR"/>
    <property type="match status" value="1"/>
</dbReference>
<dbReference type="PANTHER" id="PTHR32071:SF120">
    <property type="entry name" value="TRANSCRIPTIONAL REGULATOR-RELATED"/>
    <property type="match status" value="1"/>
</dbReference>
<dbReference type="InterPro" id="IPR045343">
    <property type="entry name" value="VpsR"/>
</dbReference>
<dbReference type="Pfam" id="PF25601">
    <property type="entry name" value="AAA_lid_14"/>
    <property type="match status" value="1"/>
</dbReference>
<proteinExistence type="predicted"/>
<dbReference type="Proteomes" id="UP000450676">
    <property type="component" value="Unassembled WGS sequence"/>
</dbReference>
<dbReference type="InterPro" id="IPR006120">
    <property type="entry name" value="Resolvase_HTH_dom"/>
</dbReference>
<dbReference type="GO" id="GO:0000150">
    <property type="term" value="F:DNA strand exchange activity"/>
    <property type="evidence" value="ECO:0007669"/>
    <property type="project" value="InterPro"/>
</dbReference>
<dbReference type="InterPro" id="IPR003593">
    <property type="entry name" value="AAA+_ATPase"/>
</dbReference>
<keyword evidence="1" id="KW-0547">Nucleotide-binding</keyword>
<dbReference type="SMART" id="SM00382">
    <property type="entry name" value="AAA"/>
    <property type="match status" value="1"/>
</dbReference>
<comment type="caution">
    <text evidence="7">The sequence shown here is derived from an EMBL/GenBank/DDBJ whole genome shotgun (WGS) entry which is preliminary data.</text>
</comment>
<evidence type="ECO:0000313" key="8">
    <source>
        <dbReference type="Proteomes" id="UP000450676"/>
    </source>
</evidence>
<dbReference type="InterPro" id="IPR058031">
    <property type="entry name" value="AAA_lid_NorR"/>
</dbReference>
<dbReference type="InterPro" id="IPR009057">
    <property type="entry name" value="Homeodomain-like_sf"/>
</dbReference>
<dbReference type="PROSITE" id="PS00688">
    <property type="entry name" value="SIGMA54_INTERACT_3"/>
    <property type="match status" value="1"/>
</dbReference>
<name>A0A7X4KNW0_9BURK</name>
<protein>
    <submittedName>
        <fullName evidence="7">AAA domain-containing protein</fullName>
    </submittedName>
</protein>
<accession>A0A7X4KNW0</accession>
<dbReference type="AlphaFoldDB" id="A0A7X4KNW0"/>
<evidence type="ECO:0000259" key="6">
    <source>
        <dbReference type="PROSITE" id="PS50045"/>
    </source>
</evidence>
<keyword evidence="3" id="KW-0805">Transcription regulation</keyword>
<dbReference type="EMBL" id="WWCU01000021">
    <property type="protein sequence ID" value="MYN09295.1"/>
    <property type="molecule type" value="Genomic_DNA"/>
</dbReference>
<gene>
    <name evidence="7" type="ORF">GTP77_18395</name>
</gene>
<evidence type="ECO:0000256" key="4">
    <source>
        <dbReference type="ARBA" id="ARBA00023125"/>
    </source>
</evidence>